<feature type="signal peptide" evidence="1">
    <location>
        <begin position="1"/>
        <end position="20"/>
    </location>
</feature>
<evidence type="ECO:0000313" key="2">
    <source>
        <dbReference type="EMBL" id="JAP77073.1"/>
    </source>
</evidence>
<reference evidence="2" key="1">
    <citation type="journal article" date="2016" name="Ticks Tick Borne Dis.">
        <title>De novo assembly and annotation of the salivary gland transcriptome of Rhipicephalus appendiculatus male and female ticks during blood feeding.</title>
        <authorList>
            <person name="de Castro M.H."/>
            <person name="de Klerk D."/>
            <person name="Pienaar R."/>
            <person name="Latif A.A."/>
            <person name="Rees D.J."/>
            <person name="Mans B.J."/>
        </authorList>
    </citation>
    <scope>NUCLEOTIDE SEQUENCE</scope>
    <source>
        <tissue evidence="2">Salivary glands</tissue>
    </source>
</reference>
<proteinExistence type="predicted"/>
<name>A0A131YCI1_RHIAP</name>
<organism evidence="2">
    <name type="scientific">Rhipicephalus appendiculatus</name>
    <name type="common">Brown ear tick</name>
    <dbReference type="NCBI Taxonomy" id="34631"/>
    <lineage>
        <taxon>Eukaryota</taxon>
        <taxon>Metazoa</taxon>
        <taxon>Ecdysozoa</taxon>
        <taxon>Arthropoda</taxon>
        <taxon>Chelicerata</taxon>
        <taxon>Arachnida</taxon>
        <taxon>Acari</taxon>
        <taxon>Parasitiformes</taxon>
        <taxon>Ixodida</taxon>
        <taxon>Ixodoidea</taxon>
        <taxon>Ixodidae</taxon>
        <taxon>Rhipicephalinae</taxon>
        <taxon>Rhipicephalus</taxon>
        <taxon>Rhipicephalus</taxon>
    </lineage>
</organism>
<dbReference type="AlphaFoldDB" id="A0A131YCI1"/>
<dbReference type="EMBL" id="GEDV01011484">
    <property type="protein sequence ID" value="JAP77073.1"/>
    <property type="molecule type" value="Transcribed_RNA"/>
</dbReference>
<keyword evidence="1" id="KW-0732">Signal</keyword>
<evidence type="ECO:0000256" key="1">
    <source>
        <dbReference type="SAM" id="SignalP"/>
    </source>
</evidence>
<sequence length="87" mass="9850">MQAMALCIPLLAALSSVTLCGLPPPISYGVNYACVPLCATWQRHGDWCGPNCTCRAHVRFRWPLMCVDIHSQNPFQMRPWRRPSPPR</sequence>
<accession>A0A131YCI1</accession>
<protein>
    <submittedName>
        <fullName evidence="2">Mucin</fullName>
    </submittedName>
</protein>
<feature type="chain" id="PRO_5007284666" evidence="1">
    <location>
        <begin position="21"/>
        <end position="87"/>
    </location>
</feature>